<organism evidence="1 2">
    <name type="scientific">Thelephora ganbajun</name>
    <name type="common">Ganba fungus</name>
    <dbReference type="NCBI Taxonomy" id="370292"/>
    <lineage>
        <taxon>Eukaryota</taxon>
        <taxon>Fungi</taxon>
        <taxon>Dikarya</taxon>
        <taxon>Basidiomycota</taxon>
        <taxon>Agaricomycotina</taxon>
        <taxon>Agaricomycetes</taxon>
        <taxon>Thelephorales</taxon>
        <taxon>Thelephoraceae</taxon>
        <taxon>Thelephora</taxon>
    </lineage>
</organism>
<dbReference type="EMBL" id="MU118131">
    <property type="protein sequence ID" value="KAF9644565.1"/>
    <property type="molecule type" value="Genomic_DNA"/>
</dbReference>
<protein>
    <submittedName>
        <fullName evidence="1">Uncharacterized protein</fullName>
    </submittedName>
</protein>
<sequence>MYRSVRPNHDFGKLSRAPNRSVYPQRFRWVRVVLRRTTPKLSETSFKFPRIQPDEDLDRSGLTEWQSIDELCHLARRATGGVTVVFDSLTKPGWVPRRDSTTRMRFMSKFR</sequence>
<gene>
    <name evidence="1" type="ORF">BDM02DRAFT_926418</name>
</gene>
<keyword evidence="2" id="KW-1185">Reference proteome</keyword>
<proteinExistence type="predicted"/>
<comment type="caution">
    <text evidence="1">The sequence shown here is derived from an EMBL/GenBank/DDBJ whole genome shotgun (WGS) entry which is preliminary data.</text>
</comment>
<evidence type="ECO:0000313" key="2">
    <source>
        <dbReference type="Proteomes" id="UP000886501"/>
    </source>
</evidence>
<dbReference type="Proteomes" id="UP000886501">
    <property type="component" value="Unassembled WGS sequence"/>
</dbReference>
<evidence type="ECO:0000313" key="1">
    <source>
        <dbReference type="EMBL" id="KAF9644565.1"/>
    </source>
</evidence>
<accession>A0ACB6Z5A7</accession>
<reference evidence="1" key="1">
    <citation type="submission" date="2019-10" db="EMBL/GenBank/DDBJ databases">
        <authorList>
            <consortium name="DOE Joint Genome Institute"/>
            <person name="Kuo A."/>
            <person name="Miyauchi S."/>
            <person name="Kiss E."/>
            <person name="Drula E."/>
            <person name="Kohler A."/>
            <person name="Sanchez-Garcia M."/>
            <person name="Andreopoulos B."/>
            <person name="Barry K.W."/>
            <person name="Bonito G."/>
            <person name="Buee M."/>
            <person name="Carver A."/>
            <person name="Chen C."/>
            <person name="Cichocki N."/>
            <person name="Clum A."/>
            <person name="Culley D."/>
            <person name="Crous P.W."/>
            <person name="Fauchery L."/>
            <person name="Girlanda M."/>
            <person name="Hayes R."/>
            <person name="Keri Z."/>
            <person name="Labutti K."/>
            <person name="Lipzen A."/>
            <person name="Lombard V."/>
            <person name="Magnuson J."/>
            <person name="Maillard F."/>
            <person name="Morin E."/>
            <person name="Murat C."/>
            <person name="Nolan M."/>
            <person name="Ohm R."/>
            <person name="Pangilinan J."/>
            <person name="Pereira M."/>
            <person name="Perotto S."/>
            <person name="Peter M."/>
            <person name="Riley R."/>
            <person name="Sitrit Y."/>
            <person name="Stielow B."/>
            <person name="Szollosi G."/>
            <person name="Zifcakova L."/>
            <person name="Stursova M."/>
            <person name="Spatafora J.W."/>
            <person name="Tedersoo L."/>
            <person name="Vaario L.-M."/>
            <person name="Yamada A."/>
            <person name="Yan M."/>
            <person name="Wang P."/>
            <person name="Xu J."/>
            <person name="Bruns T."/>
            <person name="Baldrian P."/>
            <person name="Vilgalys R."/>
            <person name="Henrissat B."/>
            <person name="Grigoriev I.V."/>
            <person name="Hibbett D."/>
            <person name="Nagy L.G."/>
            <person name="Martin F.M."/>
        </authorList>
    </citation>
    <scope>NUCLEOTIDE SEQUENCE</scope>
    <source>
        <strain evidence="1">P2</strain>
    </source>
</reference>
<reference evidence="1" key="2">
    <citation type="journal article" date="2020" name="Nat. Commun.">
        <title>Large-scale genome sequencing of mycorrhizal fungi provides insights into the early evolution of symbiotic traits.</title>
        <authorList>
            <person name="Miyauchi S."/>
            <person name="Kiss E."/>
            <person name="Kuo A."/>
            <person name="Drula E."/>
            <person name="Kohler A."/>
            <person name="Sanchez-Garcia M."/>
            <person name="Morin E."/>
            <person name="Andreopoulos B."/>
            <person name="Barry K.W."/>
            <person name="Bonito G."/>
            <person name="Buee M."/>
            <person name="Carver A."/>
            <person name="Chen C."/>
            <person name="Cichocki N."/>
            <person name="Clum A."/>
            <person name="Culley D."/>
            <person name="Crous P.W."/>
            <person name="Fauchery L."/>
            <person name="Girlanda M."/>
            <person name="Hayes R.D."/>
            <person name="Keri Z."/>
            <person name="LaButti K."/>
            <person name="Lipzen A."/>
            <person name="Lombard V."/>
            <person name="Magnuson J."/>
            <person name="Maillard F."/>
            <person name="Murat C."/>
            <person name="Nolan M."/>
            <person name="Ohm R.A."/>
            <person name="Pangilinan J."/>
            <person name="Pereira M.F."/>
            <person name="Perotto S."/>
            <person name="Peter M."/>
            <person name="Pfister S."/>
            <person name="Riley R."/>
            <person name="Sitrit Y."/>
            <person name="Stielow J.B."/>
            <person name="Szollosi G."/>
            <person name="Zifcakova L."/>
            <person name="Stursova M."/>
            <person name="Spatafora J.W."/>
            <person name="Tedersoo L."/>
            <person name="Vaario L.M."/>
            <person name="Yamada A."/>
            <person name="Yan M."/>
            <person name="Wang P."/>
            <person name="Xu J."/>
            <person name="Bruns T."/>
            <person name="Baldrian P."/>
            <person name="Vilgalys R."/>
            <person name="Dunand C."/>
            <person name="Henrissat B."/>
            <person name="Grigoriev I.V."/>
            <person name="Hibbett D."/>
            <person name="Nagy L.G."/>
            <person name="Martin F.M."/>
        </authorList>
    </citation>
    <scope>NUCLEOTIDE SEQUENCE</scope>
    <source>
        <strain evidence="1">P2</strain>
    </source>
</reference>
<name>A0ACB6Z5A7_THEGA</name>